<dbReference type="InterPro" id="IPR038375">
    <property type="entry name" value="NDUFAF7_sf"/>
</dbReference>
<protein>
    <submittedName>
        <fullName evidence="3">SAM-dependent methyltransferase</fullName>
    </submittedName>
</protein>
<dbReference type="GO" id="GO:0008168">
    <property type="term" value="F:methyltransferase activity"/>
    <property type="evidence" value="ECO:0007669"/>
    <property type="project" value="UniProtKB-KW"/>
</dbReference>
<dbReference type="Pfam" id="PF02636">
    <property type="entry name" value="Methyltransf_28"/>
    <property type="match status" value="1"/>
</dbReference>
<dbReference type="EMBL" id="CP110820">
    <property type="protein sequence ID" value="WPX96298.1"/>
    <property type="molecule type" value="Genomic_DNA"/>
</dbReference>
<keyword evidence="2" id="KW-0808">Transferase</keyword>
<proteinExistence type="predicted"/>
<keyword evidence="4" id="KW-1185">Reference proteome</keyword>
<sequence length="345" mass="39669">MIYNLENYIKNIIIDRGALTLDRFMQLVSHYYYSNYNSIGQDFITAPEISQMFGEMIGIYIVDIWYNSIQKPIHLVELGPGNGTMMYDVLRTIKTFQEVYENINRVILIENSHLLKTKQQKRLECFGDINMVWYQNIEEVKENNLFILANEFFDALPIKQYHFQNGTLCEVVVMMDQNHNLIFGSALSNCPPFYVDKLKEHQFIEVSLQREEYAKSIAGKIRDKNGHALIIDYGYKTTQSGSTLQALKSHAQAKILELIGCCDITSLVDFSSLANSFAKFGIQTTITTQRDFLLNLGILQRAEMLQSKSASVEKIQHQINKLTSKEEMGELFKVLIASSYEKQGE</sequence>
<dbReference type="SUPFAM" id="SSF53335">
    <property type="entry name" value="S-adenosyl-L-methionine-dependent methyltransferases"/>
    <property type="match status" value="1"/>
</dbReference>
<dbReference type="Proteomes" id="UP001327219">
    <property type="component" value="Chromosome"/>
</dbReference>
<dbReference type="InterPro" id="IPR003788">
    <property type="entry name" value="NDUFAF7"/>
</dbReference>
<dbReference type="Gene3D" id="3.40.50.12710">
    <property type="match status" value="1"/>
</dbReference>
<accession>A0ABZ0UNL8</accession>
<reference evidence="3 4" key="1">
    <citation type="submission" date="2022-11" db="EMBL/GenBank/DDBJ databases">
        <title>Host association and intracellularity evolved multiple times independently in the Rickettsiales.</title>
        <authorList>
            <person name="Castelli M."/>
            <person name="Nardi T."/>
            <person name="Gammuto L."/>
            <person name="Bellinzona G."/>
            <person name="Sabaneyeva E."/>
            <person name="Potekhin A."/>
            <person name="Serra V."/>
            <person name="Petroni G."/>
            <person name="Sassera D."/>
        </authorList>
    </citation>
    <scope>NUCLEOTIDE SEQUENCE [LARGE SCALE GENOMIC DNA]</scope>
    <source>
        <strain evidence="3 4">NDG2</strain>
    </source>
</reference>
<keyword evidence="1 3" id="KW-0489">Methyltransferase</keyword>
<name>A0ABZ0UNL8_9RICK</name>
<gene>
    <name evidence="3" type="ORF">Bandiella_00407</name>
</gene>
<organism evidence="3 4">
    <name type="scientific">Candidatus Bandiella euplotis</name>
    <dbReference type="NCBI Taxonomy" id="1664265"/>
    <lineage>
        <taxon>Bacteria</taxon>
        <taxon>Pseudomonadati</taxon>
        <taxon>Pseudomonadota</taxon>
        <taxon>Alphaproteobacteria</taxon>
        <taxon>Rickettsiales</taxon>
        <taxon>Candidatus Midichloriaceae</taxon>
        <taxon>Candidatus Bandiella</taxon>
    </lineage>
</organism>
<evidence type="ECO:0000313" key="3">
    <source>
        <dbReference type="EMBL" id="WPX96298.1"/>
    </source>
</evidence>
<evidence type="ECO:0000313" key="4">
    <source>
        <dbReference type="Proteomes" id="UP001327219"/>
    </source>
</evidence>
<dbReference type="RefSeq" id="WP_323733153.1">
    <property type="nucleotide sequence ID" value="NZ_CP110820.1"/>
</dbReference>
<dbReference type="InterPro" id="IPR029063">
    <property type="entry name" value="SAM-dependent_MTases_sf"/>
</dbReference>
<dbReference type="GO" id="GO:0032259">
    <property type="term" value="P:methylation"/>
    <property type="evidence" value="ECO:0007669"/>
    <property type="project" value="UniProtKB-KW"/>
</dbReference>
<dbReference type="PANTHER" id="PTHR12049">
    <property type="entry name" value="PROTEIN ARGININE METHYLTRANSFERASE NDUFAF7, MITOCHONDRIAL"/>
    <property type="match status" value="1"/>
</dbReference>
<evidence type="ECO:0000256" key="2">
    <source>
        <dbReference type="ARBA" id="ARBA00022679"/>
    </source>
</evidence>
<dbReference type="PANTHER" id="PTHR12049:SF7">
    <property type="entry name" value="PROTEIN ARGININE METHYLTRANSFERASE NDUFAF7, MITOCHONDRIAL"/>
    <property type="match status" value="1"/>
</dbReference>
<evidence type="ECO:0000256" key="1">
    <source>
        <dbReference type="ARBA" id="ARBA00022603"/>
    </source>
</evidence>